<accession>W7I5H5</accession>
<evidence type="ECO:0000256" key="6">
    <source>
        <dbReference type="SAM" id="Phobius"/>
    </source>
</evidence>
<dbReference type="PANTHER" id="PTHR23112:SF37">
    <property type="entry name" value="G PROTEIN-COUPLED RECEPTOR GPR1"/>
    <property type="match status" value="1"/>
</dbReference>
<protein>
    <recommendedName>
        <fullName evidence="7">G-protein coupled receptors family 1 profile domain-containing protein</fullName>
    </recommendedName>
</protein>
<dbReference type="OrthoDB" id="100006at2759"/>
<feature type="domain" description="G-protein coupled receptors family 1 profile" evidence="7">
    <location>
        <begin position="23"/>
        <end position="401"/>
    </location>
</feature>
<feature type="transmembrane region" description="Helical" evidence="6">
    <location>
        <begin position="123"/>
        <end position="144"/>
    </location>
</feature>
<feature type="transmembrane region" description="Helical" evidence="6">
    <location>
        <begin position="171"/>
        <end position="191"/>
    </location>
</feature>
<evidence type="ECO:0000256" key="5">
    <source>
        <dbReference type="SAM" id="MobiDB-lite"/>
    </source>
</evidence>
<dbReference type="Proteomes" id="UP000024837">
    <property type="component" value="Unassembled WGS sequence"/>
</dbReference>
<evidence type="ECO:0000313" key="8">
    <source>
        <dbReference type="EMBL" id="EWC47722.1"/>
    </source>
</evidence>
<evidence type="ECO:0000256" key="4">
    <source>
        <dbReference type="ARBA" id="ARBA00023136"/>
    </source>
</evidence>
<evidence type="ECO:0000256" key="3">
    <source>
        <dbReference type="ARBA" id="ARBA00022989"/>
    </source>
</evidence>
<feature type="compositionally biased region" description="Basic and acidic residues" evidence="5">
    <location>
        <begin position="320"/>
        <end position="336"/>
    </location>
</feature>
<sequence>MFTTIAMTMAVLNLIGSLSSFLGSGFIAITYLILPIKRHFRHSLILNLAIADFINSTNNSTSGLWRLITKKEIPSSPACIANGFIGQLSVQATDTSILAIAIVTVWSLTRKTMIRETLSPTTTILICGATWVLPVTTTFIILGMDRYGPVSGNWCWIKAEPSYFRYAMTHGWRFAFILSEVIMYTYLYFYIRRRFGTILDASHSVSNTGKSTVRDDVGGLDAAGHNAHRRNLSQALANADDDGEIHPAKGLQSDDIESGVYVRTQVWVSEAPCGKTDAATGNTTTVTLVPGPLETPRPTSSDTTETRHPRFQNPFAHRRHGDDLAEDPKEATDAHIKQSNAARSRRVRRILLLNAYPAMYILLWIPGIVNRLIEASGGKSPVTQVLQASTQFVGLANAITYGWNERVGRQLADYIAERWGSTSSRKRSAQEAENSKIELQSRMKVRLQGSKERLREIRNGLKDGLRPTPGADQLAEDQGDLIYVNGKWEWTRSMSFNGSQAGDEDGQEDGHGQEQKTKE</sequence>
<feature type="compositionally biased region" description="Basic and acidic residues" evidence="5">
    <location>
        <begin position="508"/>
        <end position="519"/>
    </location>
</feature>
<feature type="region of interest" description="Disordered" evidence="5">
    <location>
        <begin position="494"/>
        <end position="519"/>
    </location>
</feature>
<organism evidence="8 9">
    <name type="scientific">Drechslerella stenobrocha 248</name>
    <dbReference type="NCBI Taxonomy" id="1043628"/>
    <lineage>
        <taxon>Eukaryota</taxon>
        <taxon>Fungi</taxon>
        <taxon>Dikarya</taxon>
        <taxon>Ascomycota</taxon>
        <taxon>Pezizomycotina</taxon>
        <taxon>Orbiliomycetes</taxon>
        <taxon>Orbiliales</taxon>
        <taxon>Orbiliaceae</taxon>
        <taxon>Drechslerella</taxon>
    </lineage>
</organism>
<dbReference type="Pfam" id="PF11710">
    <property type="entry name" value="Git3"/>
    <property type="match status" value="1"/>
</dbReference>
<dbReference type="CDD" id="cd00637">
    <property type="entry name" value="7tm_classA_rhodopsin-like"/>
    <property type="match status" value="1"/>
</dbReference>
<evidence type="ECO:0000256" key="1">
    <source>
        <dbReference type="ARBA" id="ARBA00004141"/>
    </source>
</evidence>
<feature type="transmembrane region" description="Helical" evidence="6">
    <location>
        <begin position="12"/>
        <end position="34"/>
    </location>
</feature>
<dbReference type="GO" id="GO:0004930">
    <property type="term" value="F:G protein-coupled receptor activity"/>
    <property type="evidence" value="ECO:0007669"/>
    <property type="project" value="TreeGrafter"/>
</dbReference>
<keyword evidence="3 6" id="KW-1133">Transmembrane helix</keyword>
<evidence type="ECO:0000259" key="7">
    <source>
        <dbReference type="PROSITE" id="PS50262"/>
    </source>
</evidence>
<dbReference type="PANTHER" id="PTHR23112">
    <property type="entry name" value="G PROTEIN-COUPLED RECEPTOR 157-RELATED"/>
    <property type="match status" value="1"/>
</dbReference>
<feature type="transmembrane region" description="Helical" evidence="6">
    <location>
        <begin position="350"/>
        <end position="369"/>
    </location>
</feature>
<dbReference type="InterPro" id="IPR017452">
    <property type="entry name" value="GPCR_Rhodpsn_7TM"/>
</dbReference>
<dbReference type="InterPro" id="IPR023041">
    <property type="entry name" value="Glucose_rcpt_Git3-like_N"/>
</dbReference>
<dbReference type="PROSITE" id="PS50262">
    <property type="entry name" value="G_PROTEIN_RECEP_F1_2"/>
    <property type="match status" value="1"/>
</dbReference>
<evidence type="ECO:0000313" key="9">
    <source>
        <dbReference type="Proteomes" id="UP000024837"/>
    </source>
</evidence>
<feature type="region of interest" description="Disordered" evidence="5">
    <location>
        <begin position="278"/>
        <end position="340"/>
    </location>
</feature>
<comment type="subcellular location">
    <subcellularLocation>
        <location evidence="1">Membrane</location>
        <topology evidence="1">Multi-pass membrane protein</topology>
    </subcellularLocation>
</comment>
<dbReference type="GO" id="GO:0007189">
    <property type="term" value="P:adenylate cyclase-activating G protein-coupled receptor signaling pathway"/>
    <property type="evidence" value="ECO:0007669"/>
    <property type="project" value="TreeGrafter"/>
</dbReference>
<keyword evidence="2 6" id="KW-0812">Transmembrane</keyword>
<dbReference type="HOGENOM" id="CLU_032576_0_1_1"/>
<dbReference type="GO" id="GO:0005886">
    <property type="term" value="C:plasma membrane"/>
    <property type="evidence" value="ECO:0007669"/>
    <property type="project" value="TreeGrafter"/>
</dbReference>
<proteinExistence type="predicted"/>
<keyword evidence="9" id="KW-1185">Reference proteome</keyword>
<dbReference type="EMBL" id="KI966408">
    <property type="protein sequence ID" value="EWC47722.1"/>
    <property type="molecule type" value="Genomic_DNA"/>
</dbReference>
<evidence type="ECO:0000256" key="2">
    <source>
        <dbReference type="ARBA" id="ARBA00022692"/>
    </source>
</evidence>
<reference evidence="8 9" key="1">
    <citation type="submission" date="2013-05" db="EMBL/GenBank/DDBJ databases">
        <title>Drechslerella stenobrocha genome reveals carnivorous origination and mechanical trapping mechanism of predatory fungi.</title>
        <authorList>
            <person name="Liu X."/>
            <person name="Zhang W."/>
            <person name="Liu K."/>
        </authorList>
    </citation>
    <scope>NUCLEOTIDE SEQUENCE [LARGE SCALE GENOMIC DNA]</scope>
    <source>
        <strain evidence="8 9">248</strain>
    </source>
</reference>
<gene>
    <name evidence="8" type="ORF">DRE_02922</name>
</gene>
<dbReference type="Gene3D" id="1.20.1070.10">
    <property type="entry name" value="Rhodopsin 7-helix transmembrane proteins"/>
    <property type="match status" value="1"/>
</dbReference>
<dbReference type="AlphaFoldDB" id="W7I5H5"/>
<keyword evidence="4 6" id="KW-0472">Membrane</keyword>
<name>W7I5H5_9PEZI</name>
<feature type="compositionally biased region" description="Low complexity" evidence="5">
    <location>
        <begin position="278"/>
        <end position="294"/>
    </location>
</feature>
<dbReference type="SUPFAM" id="SSF81321">
    <property type="entry name" value="Family A G protein-coupled receptor-like"/>
    <property type="match status" value="1"/>
</dbReference>